<evidence type="ECO:0000259" key="1">
    <source>
        <dbReference type="Pfam" id="PF04480"/>
    </source>
</evidence>
<evidence type="ECO:0000313" key="3">
    <source>
        <dbReference type="Proteomes" id="UP001384579"/>
    </source>
</evidence>
<feature type="domain" description="DUF559" evidence="1">
    <location>
        <begin position="4"/>
        <end position="44"/>
    </location>
</feature>
<name>A0ABU8YWI4_9CYAN</name>
<sequence length="77" mass="8242">MDGAVEYDAERQEFIESARIHFLRFTNDDVYHNLDGVLEVIVEGIKSLRTSGVLPPLVGAGTGAPPLQGGSKSLEGT</sequence>
<dbReference type="Proteomes" id="UP001384579">
    <property type="component" value="Unassembled WGS sequence"/>
</dbReference>
<proteinExistence type="predicted"/>
<dbReference type="InterPro" id="IPR007569">
    <property type="entry name" value="DUF559"/>
</dbReference>
<comment type="caution">
    <text evidence="2">The sequence shown here is derived from an EMBL/GenBank/DDBJ whole genome shotgun (WGS) entry which is preliminary data.</text>
</comment>
<dbReference type="RefSeq" id="WP_340521383.1">
    <property type="nucleotide sequence ID" value="NZ_JBBLXS010000725.1"/>
</dbReference>
<protein>
    <submittedName>
        <fullName evidence="2">DUF559 domain-containing protein</fullName>
    </submittedName>
</protein>
<organism evidence="2 3">
    <name type="scientific">Microcoleus anatoxicus PTRS2</name>
    <dbReference type="NCBI Taxonomy" id="2705321"/>
    <lineage>
        <taxon>Bacteria</taxon>
        <taxon>Bacillati</taxon>
        <taxon>Cyanobacteriota</taxon>
        <taxon>Cyanophyceae</taxon>
        <taxon>Oscillatoriophycideae</taxon>
        <taxon>Oscillatoriales</taxon>
        <taxon>Microcoleaceae</taxon>
        <taxon>Microcoleus</taxon>
        <taxon>Microcoleus anatoxicus</taxon>
    </lineage>
</organism>
<gene>
    <name evidence="2" type="ORF">WMG39_28260</name>
</gene>
<dbReference type="Pfam" id="PF04480">
    <property type="entry name" value="DUF559"/>
    <property type="match status" value="1"/>
</dbReference>
<evidence type="ECO:0000313" key="2">
    <source>
        <dbReference type="EMBL" id="MEK0188710.1"/>
    </source>
</evidence>
<accession>A0ABU8YWI4</accession>
<reference evidence="2 3" key="1">
    <citation type="journal article" date="2020" name="Harmful Algae">
        <title>Molecular and morphological characterization of a novel dihydroanatoxin-a producing Microcoleus species (cyanobacteria) from the Russian River, California, USA.</title>
        <authorList>
            <person name="Conklin K.Y."/>
            <person name="Stancheva R."/>
            <person name="Otten T.G."/>
            <person name="Fadness R."/>
            <person name="Boyer G.L."/>
            <person name="Read B."/>
            <person name="Zhang X."/>
            <person name="Sheath R.G."/>
        </authorList>
    </citation>
    <scope>NUCLEOTIDE SEQUENCE [LARGE SCALE GENOMIC DNA]</scope>
    <source>
        <strain evidence="2 3">PTRS2</strain>
    </source>
</reference>
<dbReference type="EMBL" id="JBBLXS010000725">
    <property type="protein sequence ID" value="MEK0188710.1"/>
    <property type="molecule type" value="Genomic_DNA"/>
</dbReference>
<keyword evidence="3" id="KW-1185">Reference proteome</keyword>